<keyword evidence="1" id="KW-0472">Membrane</keyword>
<feature type="transmembrane region" description="Helical" evidence="1">
    <location>
        <begin position="246"/>
        <end position="266"/>
    </location>
</feature>
<evidence type="ECO:0000256" key="2">
    <source>
        <dbReference type="SAM" id="SignalP"/>
    </source>
</evidence>
<dbReference type="Proteomes" id="UP000235672">
    <property type="component" value="Unassembled WGS sequence"/>
</dbReference>
<name>A0A2J6PHB5_9HELO</name>
<dbReference type="OrthoDB" id="4586224at2759"/>
<gene>
    <name evidence="3" type="ORF">NA56DRAFT_651851</name>
</gene>
<feature type="signal peptide" evidence="2">
    <location>
        <begin position="1"/>
        <end position="19"/>
    </location>
</feature>
<feature type="transmembrane region" description="Helical" evidence="1">
    <location>
        <begin position="43"/>
        <end position="66"/>
    </location>
</feature>
<feature type="transmembrane region" description="Helical" evidence="1">
    <location>
        <begin position="286"/>
        <end position="308"/>
    </location>
</feature>
<dbReference type="EMBL" id="KZ613532">
    <property type="protein sequence ID" value="PMD13404.1"/>
    <property type="molecule type" value="Genomic_DNA"/>
</dbReference>
<feature type="transmembrane region" description="Helical" evidence="1">
    <location>
        <begin position="328"/>
        <end position="351"/>
    </location>
</feature>
<protein>
    <submittedName>
        <fullName evidence="3">Uncharacterized protein</fullName>
    </submittedName>
</protein>
<keyword evidence="1" id="KW-1133">Transmembrane helix</keyword>
<keyword evidence="2" id="KW-0732">Signal</keyword>
<reference evidence="3 4" key="1">
    <citation type="submission" date="2016-05" db="EMBL/GenBank/DDBJ databases">
        <title>A degradative enzymes factory behind the ericoid mycorrhizal symbiosis.</title>
        <authorList>
            <consortium name="DOE Joint Genome Institute"/>
            <person name="Martino E."/>
            <person name="Morin E."/>
            <person name="Grelet G."/>
            <person name="Kuo A."/>
            <person name="Kohler A."/>
            <person name="Daghino S."/>
            <person name="Barry K."/>
            <person name="Choi C."/>
            <person name="Cichocki N."/>
            <person name="Clum A."/>
            <person name="Copeland A."/>
            <person name="Hainaut M."/>
            <person name="Haridas S."/>
            <person name="Labutti K."/>
            <person name="Lindquist E."/>
            <person name="Lipzen A."/>
            <person name="Khouja H.-R."/>
            <person name="Murat C."/>
            <person name="Ohm R."/>
            <person name="Olson A."/>
            <person name="Spatafora J."/>
            <person name="Veneault-Fourrey C."/>
            <person name="Henrissat B."/>
            <person name="Grigoriev I."/>
            <person name="Martin F."/>
            <person name="Perotto S."/>
        </authorList>
    </citation>
    <scope>NUCLEOTIDE SEQUENCE [LARGE SCALE GENOMIC DNA]</scope>
    <source>
        <strain evidence="3 4">UAMH 7357</strain>
    </source>
</reference>
<sequence>MMSSYYILLLLLQVAPSFSQLPSNTSHICPLTYYGDSPLPPFPASQWLTILTACLAPLVVHIAAGVPRPTIIGSKEEAQEKPPWSDLLPHFNPVSILWRYYAIADRRLRSRDWGKEEMAATNALFWDGSHWDGSEAIMIRSRSFPSHLADSSHVDLVSVSTLKTITMVIQGAYFAYIISAQDDVADVSSFFAPLAIIGLFRLQSALWLSDEAVYLFFGSWEAPVTTTPFGTRISEALHSTRSWRGVVFRSWWIVSALGLVAFDLYNCVGDWKTWTSPDRCLFASALVQRVFYTVFTLGILGIHSFYVLRGRSCTTIIPCIHSRWYKVYTYLMIALAVVGIAIGCVETRLGWFDTVCQPLGQN</sequence>
<organism evidence="3 4">
    <name type="scientific">Hyaloscypha hepaticicola</name>
    <dbReference type="NCBI Taxonomy" id="2082293"/>
    <lineage>
        <taxon>Eukaryota</taxon>
        <taxon>Fungi</taxon>
        <taxon>Dikarya</taxon>
        <taxon>Ascomycota</taxon>
        <taxon>Pezizomycotina</taxon>
        <taxon>Leotiomycetes</taxon>
        <taxon>Helotiales</taxon>
        <taxon>Hyaloscyphaceae</taxon>
        <taxon>Hyaloscypha</taxon>
    </lineage>
</organism>
<evidence type="ECO:0000313" key="3">
    <source>
        <dbReference type="EMBL" id="PMD13404.1"/>
    </source>
</evidence>
<feature type="chain" id="PRO_5014407899" evidence="2">
    <location>
        <begin position="20"/>
        <end position="362"/>
    </location>
</feature>
<dbReference type="AlphaFoldDB" id="A0A2J6PHB5"/>
<accession>A0A2J6PHB5</accession>
<evidence type="ECO:0000256" key="1">
    <source>
        <dbReference type="SAM" id="Phobius"/>
    </source>
</evidence>
<keyword evidence="4" id="KW-1185">Reference proteome</keyword>
<keyword evidence="1" id="KW-0812">Transmembrane</keyword>
<evidence type="ECO:0000313" key="4">
    <source>
        <dbReference type="Proteomes" id="UP000235672"/>
    </source>
</evidence>
<proteinExistence type="predicted"/>